<keyword evidence="4" id="KW-1185">Reference proteome</keyword>
<evidence type="ECO:0000259" key="2">
    <source>
        <dbReference type="Pfam" id="PF16076"/>
    </source>
</evidence>
<organism evidence="3 4">
    <name type="scientific">Cerrena zonata</name>
    <dbReference type="NCBI Taxonomy" id="2478898"/>
    <lineage>
        <taxon>Eukaryota</taxon>
        <taxon>Fungi</taxon>
        <taxon>Dikarya</taxon>
        <taxon>Basidiomycota</taxon>
        <taxon>Agaricomycotina</taxon>
        <taxon>Agaricomycetes</taxon>
        <taxon>Polyporales</taxon>
        <taxon>Cerrenaceae</taxon>
        <taxon>Cerrena</taxon>
    </lineage>
</organism>
<dbReference type="AlphaFoldDB" id="A0AAW0FG23"/>
<evidence type="ECO:0000256" key="1">
    <source>
        <dbReference type="SAM" id="Phobius"/>
    </source>
</evidence>
<keyword evidence="1" id="KW-1133">Transmembrane helix</keyword>
<evidence type="ECO:0000313" key="3">
    <source>
        <dbReference type="EMBL" id="KAK7680678.1"/>
    </source>
</evidence>
<proteinExistence type="predicted"/>
<comment type="caution">
    <text evidence="3">The sequence shown here is derived from an EMBL/GenBank/DDBJ whole genome shotgun (WGS) entry which is preliminary data.</text>
</comment>
<sequence>MPEALGPANNVTHVASTNVAQLLVQHWPKGSRPDQIWPYQIILFPEEFGEDKFTLKGFYLLGYGPAKINYHIRGFKIKDIPLGEDTVDIDDVKDEDLKKFEEWLFKIWYEKDLLLLNFYKYGTFIDVTSQSTNTEAKSKDRTVTADFKLKSNLEIIYPFATLIAAILILRLAWAATSFTLKQLSN</sequence>
<keyword evidence="1" id="KW-0472">Membrane</keyword>
<feature type="transmembrane region" description="Helical" evidence="1">
    <location>
        <begin position="155"/>
        <end position="175"/>
    </location>
</feature>
<evidence type="ECO:0000313" key="4">
    <source>
        <dbReference type="Proteomes" id="UP001385951"/>
    </source>
</evidence>
<name>A0AAW0FG23_9APHY</name>
<gene>
    <name evidence="3" type="ORF">QCA50_016246</name>
</gene>
<reference evidence="3 4" key="1">
    <citation type="submission" date="2022-09" db="EMBL/GenBank/DDBJ databases">
        <authorList>
            <person name="Palmer J.M."/>
        </authorList>
    </citation>
    <scope>NUCLEOTIDE SEQUENCE [LARGE SCALE GENOMIC DNA]</scope>
    <source>
        <strain evidence="3 4">DSM 7382</strain>
    </source>
</reference>
<dbReference type="EMBL" id="JASBNA010000047">
    <property type="protein sequence ID" value="KAK7680678.1"/>
    <property type="molecule type" value="Genomic_DNA"/>
</dbReference>
<accession>A0AAW0FG23</accession>
<feature type="domain" description="Acyltransferase C-terminal" evidence="2">
    <location>
        <begin position="61"/>
        <end position="134"/>
    </location>
</feature>
<keyword evidence="1" id="KW-0812">Transmembrane</keyword>
<protein>
    <recommendedName>
        <fullName evidence="2">Acyltransferase C-terminal domain-containing protein</fullName>
    </recommendedName>
</protein>
<dbReference type="InterPro" id="IPR032098">
    <property type="entry name" value="Acyltransf_C"/>
</dbReference>
<dbReference type="Pfam" id="PF16076">
    <property type="entry name" value="Acyltransf_C"/>
    <property type="match status" value="1"/>
</dbReference>
<dbReference type="Proteomes" id="UP001385951">
    <property type="component" value="Unassembled WGS sequence"/>
</dbReference>